<dbReference type="InterPro" id="IPR051406">
    <property type="entry name" value="PLD_domain"/>
</dbReference>
<dbReference type="PANTHER" id="PTHR43856:SF1">
    <property type="entry name" value="MITOCHONDRIAL CARDIOLIPIN HYDROLASE"/>
    <property type="match status" value="1"/>
</dbReference>
<gene>
    <name evidence="8" type="ORF">PF66_05598</name>
</gene>
<evidence type="ECO:0000259" key="7">
    <source>
        <dbReference type="Pfam" id="PF13091"/>
    </source>
</evidence>
<dbReference type="CDD" id="cd09172">
    <property type="entry name" value="PLDc_Nuc_like_unchar1_1"/>
    <property type="match status" value="1"/>
</dbReference>
<dbReference type="Pfam" id="PF13091">
    <property type="entry name" value="PLDc_2"/>
    <property type="match status" value="1"/>
</dbReference>
<accession>A0A0M9GD34</accession>
<dbReference type="AlphaFoldDB" id="A0A0M9GD34"/>
<evidence type="ECO:0000256" key="5">
    <source>
        <dbReference type="ARBA" id="ARBA00022963"/>
    </source>
</evidence>
<dbReference type="Proteomes" id="UP000037931">
    <property type="component" value="Unassembled WGS sequence"/>
</dbReference>
<feature type="domain" description="Phospholipase D-like" evidence="7">
    <location>
        <begin position="190"/>
        <end position="319"/>
    </location>
</feature>
<evidence type="ECO:0000256" key="3">
    <source>
        <dbReference type="ARBA" id="ARBA00012027"/>
    </source>
</evidence>
<dbReference type="SUPFAM" id="SSF56024">
    <property type="entry name" value="Phospholipase D/nuclease"/>
    <property type="match status" value="2"/>
</dbReference>
<dbReference type="PATRIC" id="fig|50340.43.peg.3317"/>
<evidence type="ECO:0000256" key="4">
    <source>
        <dbReference type="ARBA" id="ARBA00022801"/>
    </source>
</evidence>
<dbReference type="Gene3D" id="3.30.870.10">
    <property type="entry name" value="Endonuclease Chain A"/>
    <property type="match status" value="2"/>
</dbReference>
<dbReference type="EC" id="3.1.4.4" evidence="3"/>
<evidence type="ECO:0000256" key="1">
    <source>
        <dbReference type="ARBA" id="ARBA00000798"/>
    </source>
</evidence>
<dbReference type="GO" id="GO:0004630">
    <property type="term" value="F:phospholipase D activity"/>
    <property type="evidence" value="ECO:0007669"/>
    <property type="project" value="UniProtKB-EC"/>
</dbReference>
<comment type="caution">
    <text evidence="8">The sequence shown here is derived from an EMBL/GenBank/DDBJ whole genome shotgun (WGS) entry which is preliminary data.</text>
</comment>
<protein>
    <recommendedName>
        <fullName evidence="3">phospholipase D</fullName>
        <ecNumber evidence="3">3.1.4.4</ecNumber>
    </recommendedName>
</protein>
<keyword evidence="5" id="KW-0442">Lipid degradation</keyword>
<dbReference type="STRING" id="50340.PF66_05598"/>
<evidence type="ECO:0000313" key="9">
    <source>
        <dbReference type="Proteomes" id="UP000037931"/>
    </source>
</evidence>
<dbReference type="GO" id="GO:0016042">
    <property type="term" value="P:lipid catabolic process"/>
    <property type="evidence" value="ECO:0007669"/>
    <property type="project" value="UniProtKB-KW"/>
</dbReference>
<evidence type="ECO:0000256" key="6">
    <source>
        <dbReference type="ARBA" id="ARBA00023098"/>
    </source>
</evidence>
<dbReference type="EMBL" id="JSYZ01000025">
    <property type="protein sequence ID" value="KPA88021.1"/>
    <property type="molecule type" value="Genomic_DNA"/>
</dbReference>
<keyword evidence="9" id="KW-1185">Reference proteome</keyword>
<reference evidence="8 9" key="1">
    <citation type="journal article" date="2015" name="PLoS ONE">
        <title>Rice-Infecting Pseudomonas Genomes Are Highly Accessorized and Harbor Multiple Putative Virulence Mechanisms to Cause Sheath Brown Rot.</title>
        <authorList>
            <person name="Quibod I.L."/>
            <person name="Grande G."/>
            <person name="Oreiro E.G."/>
            <person name="Borja F.N."/>
            <person name="Dossa G.S."/>
            <person name="Mauleon R."/>
            <person name="Cruz C.V."/>
            <person name="Oliva R."/>
        </authorList>
    </citation>
    <scope>NUCLEOTIDE SEQUENCE [LARGE SCALE GENOMIC DNA]</scope>
    <source>
        <strain evidence="8 9">IRRI 6609</strain>
    </source>
</reference>
<keyword evidence="6" id="KW-0443">Lipid metabolism</keyword>
<dbReference type="CDD" id="cd09173">
    <property type="entry name" value="PLDc_Nuc_like_unchar1_2"/>
    <property type="match status" value="1"/>
</dbReference>
<dbReference type="RefSeq" id="WP_054060370.1">
    <property type="nucleotide sequence ID" value="NZ_JSYZ01000025.1"/>
</dbReference>
<dbReference type="GO" id="GO:0016891">
    <property type="term" value="F:RNA endonuclease activity producing 5'-phosphomonoesters, hydrolytic mechanism"/>
    <property type="evidence" value="ECO:0007669"/>
    <property type="project" value="TreeGrafter"/>
</dbReference>
<proteinExistence type="inferred from homology"/>
<keyword evidence="4" id="KW-0378">Hydrolase</keyword>
<dbReference type="InterPro" id="IPR025202">
    <property type="entry name" value="PLD-like_dom"/>
</dbReference>
<sequence length="548" mass="60764">MRVLQSNAQDDFRVKAYAGTSGVLLAFDLAESRRAGLLGFAIERQVGDKPWRFLFNSLTFPGREHTFPQYHATPSDVAPLQKFRWADYNVEPGSTCNYRVHLAYGTPAAPRLDESLAISVTTDNGMPKNQRVIFNRAVAASQGFERKFPQLDQQLTGQKDLPIEQWPDAARLWLENGLLEALLGFIARARDAQWGLDIAIYEYQLPAIVEAVNAANARGARIRVLYHAKVGDEDTALNEQSLAAIPAASKRGRVTSKIFHDKFIVLSQRDAAGEYQPAAVLCGSTNFTANGVYRQANVIHILDDQRLATEYSQVFEQIWAAPADVAATRKWITQNNPMDPGQPLFAGFSPRTGRADLAEFVQIITAAQKDVLFATAFALPQDILDALLGKPHDDVLRFGLQNTASSISGIHADRTDDFVATALLGSGLEGWIKEGLKGQKGRLLVHTKAIVTDFTTDAPTIISGSHNLSVGASEGNDENFLVIRGDVDLADRYGLEILRFYEHYRFRYYAKKLALKQVQPLAPDDSWSDAYYKDGDLRMLSRLRFAGR</sequence>
<dbReference type="OrthoDB" id="9789376at2"/>
<comment type="similarity">
    <text evidence="2">Belongs to the phospholipase D family.</text>
</comment>
<dbReference type="PANTHER" id="PTHR43856">
    <property type="entry name" value="CARDIOLIPIN HYDROLASE"/>
    <property type="match status" value="1"/>
</dbReference>
<comment type="catalytic activity">
    <reaction evidence="1">
        <text>a 1,2-diacyl-sn-glycero-3-phosphocholine + H2O = a 1,2-diacyl-sn-glycero-3-phosphate + choline + H(+)</text>
        <dbReference type="Rhea" id="RHEA:14445"/>
        <dbReference type="ChEBI" id="CHEBI:15354"/>
        <dbReference type="ChEBI" id="CHEBI:15377"/>
        <dbReference type="ChEBI" id="CHEBI:15378"/>
        <dbReference type="ChEBI" id="CHEBI:57643"/>
        <dbReference type="ChEBI" id="CHEBI:58608"/>
        <dbReference type="EC" id="3.1.4.4"/>
    </reaction>
</comment>
<evidence type="ECO:0000313" key="8">
    <source>
        <dbReference type="EMBL" id="KPA88021.1"/>
    </source>
</evidence>
<name>A0A0M9GD34_9PSED</name>
<evidence type="ECO:0000256" key="2">
    <source>
        <dbReference type="ARBA" id="ARBA00008664"/>
    </source>
</evidence>
<organism evidence="8 9">
    <name type="scientific">Pseudomonas asplenii</name>
    <dbReference type="NCBI Taxonomy" id="53407"/>
    <lineage>
        <taxon>Bacteria</taxon>
        <taxon>Pseudomonadati</taxon>
        <taxon>Pseudomonadota</taxon>
        <taxon>Gammaproteobacteria</taxon>
        <taxon>Pseudomonadales</taxon>
        <taxon>Pseudomonadaceae</taxon>
        <taxon>Pseudomonas</taxon>
    </lineage>
</organism>